<organism evidence="13 14">
    <name type="scientific">Romanomermis culicivorax</name>
    <name type="common">Nematode worm</name>
    <dbReference type="NCBI Taxonomy" id="13658"/>
    <lineage>
        <taxon>Eukaryota</taxon>
        <taxon>Metazoa</taxon>
        <taxon>Ecdysozoa</taxon>
        <taxon>Nematoda</taxon>
        <taxon>Enoplea</taxon>
        <taxon>Dorylaimia</taxon>
        <taxon>Mermithida</taxon>
        <taxon>Mermithoidea</taxon>
        <taxon>Mermithidae</taxon>
        <taxon>Romanomermis</taxon>
    </lineage>
</organism>
<dbReference type="PRINTS" id="PR00237">
    <property type="entry name" value="GPCRRHODOPSN"/>
</dbReference>
<evidence type="ECO:0000256" key="9">
    <source>
        <dbReference type="ARBA" id="ARBA00023224"/>
    </source>
</evidence>
<keyword evidence="8" id="KW-0675">Receptor</keyword>
<keyword evidence="5" id="KW-0297">G-protein coupled receptor</keyword>
<keyword evidence="2" id="KW-1003">Cell membrane</keyword>
<evidence type="ECO:0000256" key="2">
    <source>
        <dbReference type="ARBA" id="ARBA00022475"/>
    </source>
</evidence>
<feature type="region of interest" description="Disordered" evidence="10">
    <location>
        <begin position="274"/>
        <end position="293"/>
    </location>
</feature>
<name>A0A915KTC2_ROMCU</name>
<keyword evidence="9" id="KW-0807">Transducer</keyword>
<keyword evidence="7" id="KW-1015">Disulfide bond</keyword>
<evidence type="ECO:0000256" key="7">
    <source>
        <dbReference type="ARBA" id="ARBA00023157"/>
    </source>
</evidence>
<dbReference type="Proteomes" id="UP000887565">
    <property type="component" value="Unplaced"/>
</dbReference>
<evidence type="ECO:0000256" key="8">
    <source>
        <dbReference type="ARBA" id="ARBA00023170"/>
    </source>
</evidence>
<dbReference type="GO" id="GO:0043410">
    <property type="term" value="P:positive regulation of MAPK cascade"/>
    <property type="evidence" value="ECO:0007669"/>
    <property type="project" value="TreeGrafter"/>
</dbReference>
<keyword evidence="4 11" id="KW-1133">Transmembrane helix</keyword>
<evidence type="ECO:0000259" key="12">
    <source>
        <dbReference type="PROSITE" id="PS50262"/>
    </source>
</evidence>
<evidence type="ECO:0000256" key="11">
    <source>
        <dbReference type="SAM" id="Phobius"/>
    </source>
</evidence>
<dbReference type="AlphaFoldDB" id="A0A915KTC2"/>
<evidence type="ECO:0000256" key="5">
    <source>
        <dbReference type="ARBA" id="ARBA00023040"/>
    </source>
</evidence>
<evidence type="ECO:0000256" key="3">
    <source>
        <dbReference type="ARBA" id="ARBA00022692"/>
    </source>
</evidence>
<sequence length="293" mass="31364">MHGQNFLSGKSKENLRKSPVSADHDCGLRIHRGKYTPSKRNSALTASFGAADDTRSTCSLSTTMSSGGGTGARCLAINGPAPTPRQSGISLKDSLVKTNFQAAEVGVGNAGSRASSPDKKFRGQNFLTSPTALVDDQAVATGVTVTGSFSRAKDNRARYYRRLHNEIKAVKTVGLVTLCFVCCWFGFSIVYTLQAFCGQQGGPQTKDCVPGAMFTLFFWLGYVNSALNPLIYAAYNRHRILSGAAFGRKKRRYGGASPSSNLEYVASKAANARMGRSESRGPMCKTPDISISN</sequence>
<dbReference type="GO" id="GO:0071880">
    <property type="term" value="P:adenylate cyclase-activating adrenergic receptor signaling pathway"/>
    <property type="evidence" value="ECO:0007669"/>
    <property type="project" value="TreeGrafter"/>
</dbReference>
<evidence type="ECO:0000256" key="4">
    <source>
        <dbReference type="ARBA" id="ARBA00022989"/>
    </source>
</evidence>
<keyword evidence="13" id="KW-1185">Reference proteome</keyword>
<evidence type="ECO:0000256" key="6">
    <source>
        <dbReference type="ARBA" id="ARBA00023136"/>
    </source>
</evidence>
<feature type="region of interest" description="Disordered" evidence="10">
    <location>
        <begin position="1"/>
        <end position="24"/>
    </location>
</feature>
<dbReference type="PANTHER" id="PTHR24248:SF199">
    <property type="entry name" value="IP13425P-RELATED"/>
    <property type="match status" value="1"/>
</dbReference>
<evidence type="ECO:0000256" key="10">
    <source>
        <dbReference type="SAM" id="MobiDB-lite"/>
    </source>
</evidence>
<protein>
    <submittedName>
        <fullName evidence="14">G-protein coupled receptors family 1 profile domain-containing protein</fullName>
    </submittedName>
</protein>
<feature type="transmembrane region" description="Helical" evidence="11">
    <location>
        <begin position="169"/>
        <end position="193"/>
    </location>
</feature>
<keyword evidence="3 11" id="KW-0812">Transmembrane</keyword>
<reference evidence="14" key="1">
    <citation type="submission" date="2022-11" db="UniProtKB">
        <authorList>
            <consortium name="WormBaseParasite"/>
        </authorList>
    </citation>
    <scope>IDENTIFICATION</scope>
</reference>
<dbReference type="PANTHER" id="PTHR24248">
    <property type="entry name" value="ADRENERGIC RECEPTOR-RELATED G-PROTEIN COUPLED RECEPTOR"/>
    <property type="match status" value="1"/>
</dbReference>
<comment type="subcellular location">
    <subcellularLocation>
        <location evidence="1">Cell membrane</location>
        <topology evidence="1">Multi-pass membrane protein</topology>
    </subcellularLocation>
</comment>
<evidence type="ECO:0000313" key="13">
    <source>
        <dbReference type="Proteomes" id="UP000887565"/>
    </source>
</evidence>
<dbReference type="GO" id="GO:0004993">
    <property type="term" value="F:G protein-coupled serotonin receptor activity"/>
    <property type="evidence" value="ECO:0007669"/>
    <property type="project" value="UniProtKB-ARBA"/>
</dbReference>
<dbReference type="WBParaSite" id="nRc.2.0.1.t42013-RA">
    <property type="protein sequence ID" value="nRc.2.0.1.t42013-RA"/>
    <property type="gene ID" value="nRc.2.0.1.g42013"/>
</dbReference>
<dbReference type="PROSITE" id="PS50262">
    <property type="entry name" value="G_PROTEIN_RECEP_F1_2"/>
    <property type="match status" value="1"/>
</dbReference>
<evidence type="ECO:0000313" key="14">
    <source>
        <dbReference type="WBParaSite" id="nRc.2.0.1.t42013-RA"/>
    </source>
</evidence>
<dbReference type="Pfam" id="PF00001">
    <property type="entry name" value="7tm_1"/>
    <property type="match status" value="1"/>
</dbReference>
<feature type="transmembrane region" description="Helical" evidence="11">
    <location>
        <begin position="213"/>
        <end position="235"/>
    </location>
</feature>
<feature type="compositionally biased region" description="Basic and acidic residues" evidence="10">
    <location>
        <begin position="10"/>
        <end position="24"/>
    </location>
</feature>
<feature type="domain" description="G-protein coupled receptors family 1 profile" evidence="12">
    <location>
        <begin position="130"/>
        <end position="232"/>
    </location>
</feature>
<accession>A0A915KTC2</accession>
<dbReference type="GO" id="GO:0005886">
    <property type="term" value="C:plasma membrane"/>
    <property type="evidence" value="ECO:0007669"/>
    <property type="project" value="UniProtKB-SubCell"/>
</dbReference>
<keyword evidence="6 11" id="KW-0472">Membrane</keyword>
<dbReference type="Gene3D" id="1.20.1070.10">
    <property type="entry name" value="Rhodopsin 7-helix transmembrane proteins"/>
    <property type="match status" value="1"/>
</dbReference>
<dbReference type="SUPFAM" id="SSF81321">
    <property type="entry name" value="Family A G protein-coupled receptor-like"/>
    <property type="match status" value="1"/>
</dbReference>
<evidence type="ECO:0000256" key="1">
    <source>
        <dbReference type="ARBA" id="ARBA00004651"/>
    </source>
</evidence>
<dbReference type="InterPro" id="IPR017452">
    <property type="entry name" value="GPCR_Rhodpsn_7TM"/>
</dbReference>
<proteinExistence type="predicted"/>
<dbReference type="InterPro" id="IPR000276">
    <property type="entry name" value="GPCR_Rhodpsn"/>
</dbReference>